<dbReference type="AlphaFoldDB" id="A0AB39GC15"/>
<dbReference type="EMBL" id="CP158270">
    <property type="protein sequence ID" value="XDJ90218.1"/>
    <property type="molecule type" value="Genomic_DNA"/>
</dbReference>
<evidence type="ECO:0000313" key="1">
    <source>
        <dbReference type="EMBL" id="XDJ88843.1"/>
    </source>
</evidence>
<reference evidence="1" key="1">
    <citation type="submission" date="2024-05" db="EMBL/GenBank/DDBJ databases">
        <authorList>
            <person name="Luo Y.-C."/>
            <person name="Nicholds J."/>
            <person name="Mortimer T."/>
            <person name="Maboni G."/>
        </authorList>
    </citation>
    <scope>NUCLEOTIDE SEQUENCE</scope>
    <source>
        <strain evidence="4">124370</strain>
        <strain evidence="5">124566</strain>
        <strain evidence="3">124953</strain>
        <strain evidence="2">130308</strain>
        <strain evidence="1">130416</strain>
    </source>
</reference>
<evidence type="ECO:0008006" key="6">
    <source>
        <dbReference type="Google" id="ProtNLM"/>
    </source>
</evidence>
<accession>A0AB39GC15</accession>
<dbReference type="Gene3D" id="1.10.260.40">
    <property type="entry name" value="lambda repressor-like DNA-binding domains"/>
    <property type="match status" value="1"/>
</dbReference>
<gene>
    <name evidence="3" type="ORF">ABRY95_13950</name>
    <name evidence="1" type="ORF">ABRY98_04550</name>
    <name evidence="4" type="ORF">ABRZ05_05440</name>
    <name evidence="5" type="ORF">ABRZ11_05095</name>
    <name evidence="2" type="ORF">ABRZ12_11190</name>
</gene>
<sequence length="128" mass="13633">MKILAENLNRLIGPGGVYSSNVAASQASDGISRSTYDRARNGDKVGASAIAIDKLDGIAKAFGLEVWQLFIPGIEPNTPPDLGRSGATPPWPLKKSTAERIRALTPAQQRRADDAFDVILKGFEAEGK</sequence>
<dbReference type="EMBL" id="CP158273">
    <property type="protein sequence ID" value="XDJ97151.1"/>
    <property type="molecule type" value="Genomic_DNA"/>
</dbReference>
<dbReference type="InterPro" id="IPR010982">
    <property type="entry name" value="Lambda_DNA-bd_dom_sf"/>
</dbReference>
<dbReference type="RefSeq" id="WP_368649002.1">
    <property type="nucleotide sequence ID" value="NZ_CP158269.1"/>
</dbReference>
<protein>
    <recommendedName>
        <fullName evidence="6">XRE family transcriptional regulator</fullName>
    </recommendedName>
</protein>
<evidence type="ECO:0000313" key="3">
    <source>
        <dbReference type="EMBL" id="XDJ93450.1"/>
    </source>
</evidence>
<dbReference type="GO" id="GO:0003677">
    <property type="term" value="F:DNA binding"/>
    <property type="evidence" value="ECO:0007669"/>
    <property type="project" value="InterPro"/>
</dbReference>
<evidence type="ECO:0000313" key="5">
    <source>
        <dbReference type="EMBL" id="XDJ99798.1"/>
    </source>
</evidence>
<dbReference type="EMBL" id="CP158272">
    <property type="protein sequence ID" value="XDJ99798.1"/>
    <property type="molecule type" value="Genomic_DNA"/>
</dbReference>
<dbReference type="EMBL" id="CP158271">
    <property type="protein sequence ID" value="XDJ93450.1"/>
    <property type="molecule type" value="Genomic_DNA"/>
</dbReference>
<proteinExistence type="predicted"/>
<dbReference type="EMBL" id="CP158269">
    <property type="protein sequence ID" value="XDJ88843.1"/>
    <property type="molecule type" value="Genomic_DNA"/>
</dbReference>
<name>A0AB39GC15_9BURK</name>
<evidence type="ECO:0000313" key="2">
    <source>
        <dbReference type="EMBL" id="XDJ90218.1"/>
    </source>
</evidence>
<organism evidence="1">
    <name type="scientific">Castellaniella ginsengisoli</name>
    <dbReference type="NCBI Taxonomy" id="546114"/>
    <lineage>
        <taxon>Bacteria</taxon>
        <taxon>Pseudomonadati</taxon>
        <taxon>Pseudomonadota</taxon>
        <taxon>Betaproteobacteria</taxon>
        <taxon>Burkholderiales</taxon>
        <taxon>Alcaligenaceae</taxon>
        <taxon>Castellaniella</taxon>
    </lineage>
</organism>
<evidence type="ECO:0000313" key="4">
    <source>
        <dbReference type="EMBL" id="XDJ97151.1"/>
    </source>
</evidence>